<accession>A0AAN8PA51</accession>
<dbReference type="GO" id="GO:0005615">
    <property type="term" value="C:extracellular space"/>
    <property type="evidence" value="ECO:0007669"/>
    <property type="project" value="TreeGrafter"/>
</dbReference>
<feature type="signal peptide" evidence="5">
    <location>
        <begin position="1"/>
        <end position="23"/>
    </location>
</feature>
<keyword evidence="3" id="KW-0677">Repeat</keyword>
<keyword evidence="4" id="KW-1133">Transmembrane helix</keyword>
<evidence type="ECO:0000256" key="1">
    <source>
        <dbReference type="ARBA" id="ARBA00022614"/>
    </source>
</evidence>
<dbReference type="SMART" id="SM00369">
    <property type="entry name" value="LRR_TYP"/>
    <property type="match status" value="10"/>
</dbReference>
<evidence type="ECO:0000256" key="5">
    <source>
        <dbReference type="SAM" id="SignalP"/>
    </source>
</evidence>
<dbReference type="Pfam" id="PF13855">
    <property type="entry name" value="LRR_8"/>
    <property type="match status" value="4"/>
</dbReference>
<keyword evidence="4" id="KW-0812">Transmembrane</keyword>
<evidence type="ECO:0000313" key="7">
    <source>
        <dbReference type="EMBL" id="KAK6174387.1"/>
    </source>
</evidence>
<keyword evidence="1" id="KW-0433">Leucine-rich repeat</keyword>
<proteinExistence type="predicted"/>
<dbReference type="InterPro" id="IPR032675">
    <property type="entry name" value="LRR_dom_sf"/>
</dbReference>
<dbReference type="PANTHER" id="PTHR45712">
    <property type="entry name" value="AGAP008170-PA"/>
    <property type="match status" value="1"/>
</dbReference>
<evidence type="ECO:0000259" key="6">
    <source>
        <dbReference type="SMART" id="SM00082"/>
    </source>
</evidence>
<keyword evidence="2 5" id="KW-0732">Signal</keyword>
<dbReference type="SUPFAM" id="SSF52058">
    <property type="entry name" value="L domain-like"/>
    <property type="match status" value="1"/>
</dbReference>
<keyword evidence="8" id="KW-1185">Reference proteome</keyword>
<dbReference type="EMBL" id="JAZGQO010000011">
    <property type="protein sequence ID" value="KAK6174387.1"/>
    <property type="molecule type" value="Genomic_DNA"/>
</dbReference>
<dbReference type="InterPro" id="IPR050333">
    <property type="entry name" value="SLRP"/>
</dbReference>
<comment type="caution">
    <text evidence="7">The sequence shown here is derived from an EMBL/GenBank/DDBJ whole genome shotgun (WGS) entry which is preliminary data.</text>
</comment>
<dbReference type="PANTHER" id="PTHR45712:SF22">
    <property type="entry name" value="INSULIN-LIKE GROWTH FACTOR-BINDING PROTEIN COMPLEX ACID LABILE SUBUNIT"/>
    <property type="match status" value="1"/>
</dbReference>
<feature type="transmembrane region" description="Helical" evidence="4">
    <location>
        <begin position="482"/>
        <end position="503"/>
    </location>
</feature>
<gene>
    <name evidence="7" type="ORF">SNE40_017674</name>
</gene>
<organism evidence="7 8">
    <name type="scientific">Patella caerulea</name>
    <name type="common">Rayed Mediterranean limpet</name>
    <dbReference type="NCBI Taxonomy" id="87958"/>
    <lineage>
        <taxon>Eukaryota</taxon>
        <taxon>Metazoa</taxon>
        <taxon>Spiralia</taxon>
        <taxon>Lophotrochozoa</taxon>
        <taxon>Mollusca</taxon>
        <taxon>Gastropoda</taxon>
        <taxon>Patellogastropoda</taxon>
        <taxon>Patelloidea</taxon>
        <taxon>Patellidae</taxon>
        <taxon>Patella</taxon>
    </lineage>
</organism>
<evidence type="ECO:0000313" key="8">
    <source>
        <dbReference type="Proteomes" id="UP001347796"/>
    </source>
</evidence>
<name>A0AAN8PA51_PATCE</name>
<feature type="domain" description="LRRCT" evidence="6">
    <location>
        <begin position="403"/>
        <end position="468"/>
    </location>
</feature>
<sequence length="604" mass="68568">MVFQKVSLSFLILSIWIVQVTCACPTGCQCTQTGRGQRAFCREGTLKEILETVTKDIHQLHLMKLTNQRVLQQTDFTILKDFVITKIFLTECSIEVIQNNVFADMPSLLEISLSDNNINTVASDAFSGLPLLQRLDLSHNRIGNLGSMLQPLKSLRYLDLSANSLNNLKTGSFNSLSNLVTLKLDGNQLQNINGEIFEGLRELDELSLRNCDLMSIDSDIFNKVRGISILNLGDNRISSLPSSSDFLKLTTLRYLYLEHNEITTLIDSQFSGMTLEKLKLSTNRINKLTRETFNSLEVRELDLSYNIIYDIEDDFLQPTANYIETLNLAGNPIQNLPKAVFSSLYRIYTLNLSSCGLKELDGDHLRDLQSLRSLDLSHNNLQHIPKKSFVILNNLQTLRIQENAWHCDCNIKPLKKWLQEPQSTVMIYCDQTLESFSESCKNIRCTTPAAFFKKPVLSLSNSDIEECMAKTKGSSLSVQTQIAIVIPCIIVSLILLIVAICLWRRDKTKEELRKVCVPVEQESSHLDFEKKPKPFENYEVRSLNESDRSFVFRNYFQTMVANPSRLSYPTISQRDVDSVYSSQPSLYSSCSRVPQQTIGIESTV</sequence>
<dbReference type="PRINTS" id="PR00019">
    <property type="entry name" value="LEURICHRPT"/>
</dbReference>
<dbReference type="PROSITE" id="PS51257">
    <property type="entry name" value="PROKAR_LIPOPROTEIN"/>
    <property type="match status" value="1"/>
</dbReference>
<evidence type="ECO:0000256" key="3">
    <source>
        <dbReference type="ARBA" id="ARBA00022737"/>
    </source>
</evidence>
<dbReference type="InterPro" id="IPR000483">
    <property type="entry name" value="Cys-rich_flank_reg_C"/>
</dbReference>
<dbReference type="SMART" id="SM00082">
    <property type="entry name" value="LRRCT"/>
    <property type="match status" value="1"/>
</dbReference>
<reference evidence="7 8" key="1">
    <citation type="submission" date="2024-01" db="EMBL/GenBank/DDBJ databases">
        <title>The genome of the rayed Mediterranean limpet Patella caerulea (Linnaeus, 1758).</title>
        <authorList>
            <person name="Anh-Thu Weber A."/>
            <person name="Halstead-Nussloch G."/>
        </authorList>
    </citation>
    <scope>NUCLEOTIDE SEQUENCE [LARGE SCALE GENOMIC DNA]</scope>
    <source>
        <strain evidence="7">AATW-2023a</strain>
        <tissue evidence="7">Whole specimen</tissue>
    </source>
</reference>
<dbReference type="Gene3D" id="3.80.10.10">
    <property type="entry name" value="Ribonuclease Inhibitor"/>
    <property type="match status" value="2"/>
</dbReference>
<protein>
    <recommendedName>
        <fullName evidence="6">LRRCT domain-containing protein</fullName>
    </recommendedName>
</protein>
<feature type="chain" id="PRO_5042840687" description="LRRCT domain-containing protein" evidence="5">
    <location>
        <begin position="24"/>
        <end position="604"/>
    </location>
</feature>
<dbReference type="Proteomes" id="UP001347796">
    <property type="component" value="Unassembled WGS sequence"/>
</dbReference>
<dbReference type="InterPro" id="IPR001611">
    <property type="entry name" value="Leu-rich_rpt"/>
</dbReference>
<dbReference type="AlphaFoldDB" id="A0AAN8PA51"/>
<evidence type="ECO:0000256" key="2">
    <source>
        <dbReference type="ARBA" id="ARBA00022729"/>
    </source>
</evidence>
<evidence type="ECO:0000256" key="4">
    <source>
        <dbReference type="SAM" id="Phobius"/>
    </source>
</evidence>
<dbReference type="PROSITE" id="PS51450">
    <property type="entry name" value="LRR"/>
    <property type="match status" value="6"/>
</dbReference>
<dbReference type="InterPro" id="IPR003591">
    <property type="entry name" value="Leu-rich_rpt_typical-subtyp"/>
</dbReference>
<keyword evidence="4" id="KW-0472">Membrane</keyword>
<dbReference type="SMART" id="SM00365">
    <property type="entry name" value="LRR_SD22"/>
    <property type="match status" value="4"/>
</dbReference>